<evidence type="ECO:0000313" key="1">
    <source>
        <dbReference type="EMBL" id="CAJ2636296.1"/>
    </source>
</evidence>
<dbReference type="Proteomes" id="UP001177021">
    <property type="component" value="Unassembled WGS sequence"/>
</dbReference>
<organism evidence="1 2">
    <name type="scientific">Trifolium pratense</name>
    <name type="common">Red clover</name>
    <dbReference type="NCBI Taxonomy" id="57577"/>
    <lineage>
        <taxon>Eukaryota</taxon>
        <taxon>Viridiplantae</taxon>
        <taxon>Streptophyta</taxon>
        <taxon>Embryophyta</taxon>
        <taxon>Tracheophyta</taxon>
        <taxon>Spermatophyta</taxon>
        <taxon>Magnoliopsida</taxon>
        <taxon>eudicotyledons</taxon>
        <taxon>Gunneridae</taxon>
        <taxon>Pentapetalae</taxon>
        <taxon>rosids</taxon>
        <taxon>fabids</taxon>
        <taxon>Fabales</taxon>
        <taxon>Fabaceae</taxon>
        <taxon>Papilionoideae</taxon>
        <taxon>50 kb inversion clade</taxon>
        <taxon>NPAAA clade</taxon>
        <taxon>Hologalegina</taxon>
        <taxon>IRL clade</taxon>
        <taxon>Trifolieae</taxon>
        <taxon>Trifolium</taxon>
    </lineage>
</organism>
<proteinExistence type="predicted"/>
<accession>A0ACB0IWA4</accession>
<reference evidence="1" key="1">
    <citation type="submission" date="2023-10" db="EMBL/GenBank/DDBJ databases">
        <authorList>
            <person name="Rodriguez Cubillos JULIANA M."/>
            <person name="De Vega J."/>
        </authorList>
    </citation>
    <scope>NUCLEOTIDE SEQUENCE</scope>
</reference>
<keyword evidence="2" id="KW-1185">Reference proteome</keyword>
<evidence type="ECO:0000313" key="2">
    <source>
        <dbReference type="Proteomes" id="UP001177021"/>
    </source>
</evidence>
<name>A0ACB0IWA4_TRIPR</name>
<comment type="caution">
    <text evidence="1">The sequence shown here is derived from an EMBL/GenBank/DDBJ whole genome shotgun (WGS) entry which is preliminary data.</text>
</comment>
<protein>
    <submittedName>
        <fullName evidence="1">Uncharacterized protein</fullName>
    </submittedName>
</protein>
<gene>
    <name evidence="1" type="ORF">MILVUS5_LOCUS6810</name>
</gene>
<sequence>MPNLSLSILLAFLTVISLTKSQNINPKHYQIHEFAPPNGFINYQPHPTDLQKLVALKYVRGPSQHRPRHAPPPPRKPKPIVVPETPHLHPPRKSRPPPMM</sequence>
<dbReference type="EMBL" id="CASHSV030000002">
    <property type="protein sequence ID" value="CAJ2636296.1"/>
    <property type="molecule type" value="Genomic_DNA"/>
</dbReference>